<dbReference type="InterPro" id="IPR002563">
    <property type="entry name" value="Flavin_Rdtase-like_dom"/>
</dbReference>
<comment type="cofactor">
    <cofactor evidence="1">
        <name>FMN</name>
        <dbReference type="ChEBI" id="CHEBI:58210"/>
    </cofactor>
</comment>
<evidence type="ECO:0000256" key="3">
    <source>
        <dbReference type="ARBA" id="ARBA00022643"/>
    </source>
</evidence>
<keyword evidence="2" id="KW-0285">Flavoprotein</keyword>
<dbReference type="Gene3D" id="2.30.110.10">
    <property type="entry name" value="Electron Transport, Fmn-binding Protein, Chain A"/>
    <property type="match status" value="1"/>
</dbReference>
<accession>A0A1M7S2X1</accession>
<dbReference type="GO" id="GO:0016646">
    <property type="term" value="F:oxidoreductase activity, acting on the CH-NH group of donors, NAD or NADP as acceptor"/>
    <property type="evidence" value="ECO:0007669"/>
    <property type="project" value="UniProtKB-ARBA"/>
</dbReference>
<name>A0A1M7S2X1_9FIRM</name>
<dbReference type="EMBL" id="FRDH01000004">
    <property type="protein sequence ID" value="SHN52810.1"/>
    <property type="molecule type" value="Genomic_DNA"/>
</dbReference>
<feature type="domain" description="Flavin reductase like" evidence="5">
    <location>
        <begin position="31"/>
        <end position="188"/>
    </location>
</feature>
<evidence type="ECO:0000256" key="4">
    <source>
        <dbReference type="ARBA" id="ARBA00038054"/>
    </source>
</evidence>
<evidence type="ECO:0000313" key="6">
    <source>
        <dbReference type="EMBL" id="SHN52810.1"/>
    </source>
</evidence>
<dbReference type="Proteomes" id="UP000184097">
    <property type="component" value="Unassembled WGS sequence"/>
</dbReference>
<dbReference type="RefSeq" id="WP_083572648.1">
    <property type="nucleotide sequence ID" value="NZ_FRDH01000004.1"/>
</dbReference>
<dbReference type="SMART" id="SM00903">
    <property type="entry name" value="Flavin_Reduct"/>
    <property type="match status" value="1"/>
</dbReference>
<dbReference type="PANTHER" id="PTHR33798">
    <property type="entry name" value="FLAVOPROTEIN OXYGENASE"/>
    <property type="match status" value="1"/>
</dbReference>
<dbReference type="InterPro" id="IPR012349">
    <property type="entry name" value="Split_barrel_FMN-bd"/>
</dbReference>
<sequence length="219" mass="24724">MKYSYKEMPEQMKGTFGDFSRNFGFSWKEFVVTVPSPLFLVTTYKANGQPNACMQSWATFTSADHGNGFYAILASVNKNGHLYTSISETKEAVINFMSAEYHAACMSTIKNNQYEEDEITASGLTAEKASWVNAPLVQECFMNLECKLKWEKEIVPGDDHAMLCLEVIGFHIDENHLPDRTGESGILYNIHYQVNPENVGKTAHDYAGVLQKKIDVMEY</sequence>
<reference evidence="6 7" key="1">
    <citation type="submission" date="2016-12" db="EMBL/GenBank/DDBJ databases">
        <authorList>
            <person name="Song W.-J."/>
            <person name="Kurnit D.M."/>
        </authorList>
    </citation>
    <scope>NUCLEOTIDE SEQUENCE [LARGE SCALE GENOMIC DNA]</scope>
    <source>
        <strain evidence="6 7">DSM 14810</strain>
    </source>
</reference>
<protein>
    <submittedName>
        <fullName evidence="6">NADH-FMN oxidoreductase RutF, flavin reductase (DIM6/NTAB) family</fullName>
    </submittedName>
</protein>
<dbReference type="AlphaFoldDB" id="A0A1M7S2X1"/>
<dbReference type="Pfam" id="PF01613">
    <property type="entry name" value="Flavin_Reduct"/>
    <property type="match status" value="1"/>
</dbReference>
<evidence type="ECO:0000256" key="1">
    <source>
        <dbReference type="ARBA" id="ARBA00001917"/>
    </source>
</evidence>
<organism evidence="6 7">
    <name type="scientific">Butyrivibrio hungatei DSM 14810</name>
    <dbReference type="NCBI Taxonomy" id="1121132"/>
    <lineage>
        <taxon>Bacteria</taxon>
        <taxon>Bacillati</taxon>
        <taxon>Bacillota</taxon>
        <taxon>Clostridia</taxon>
        <taxon>Lachnospirales</taxon>
        <taxon>Lachnospiraceae</taxon>
        <taxon>Butyrivibrio</taxon>
    </lineage>
</organism>
<proteinExistence type="inferred from homology"/>
<dbReference type="SUPFAM" id="SSF50475">
    <property type="entry name" value="FMN-binding split barrel"/>
    <property type="match status" value="1"/>
</dbReference>
<evidence type="ECO:0000313" key="7">
    <source>
        <dbReference type="Proteomes" id="UP000184097"/>
    </source>
</evidence>
<keyword evidence="3" id="KW-0288">FMN</keyword>
<dbReference type="GO" id="GO:0010181">
    <property type="term" value="F:FMN binding"/>
    <property type="evidence" value="ECO:0007669"/>
    <property type="project" value="InterPro"/>
</dbReference>
<evidence type="ECO:0000256" key="2">
    <source>
        <dbReference type="ARBA" id="ARBA00022630"/>
    </source>
</evidence>
<comment type="similarity">
    <text evidence="4">Belongs to the flavoredoxin family.</text>
</comment>
<dbReference type="PANTHER" id="PTHR33798:SF5">
    <property type="entry name" value="FLAVIN REDUCTASE LIKE DOMAIN-CONTAINING PROTEIN"/>
    <property type="match status" value="1"/>
</dbReference>
<evidence type="ECO:0000259" key="5">
    <source>
        <dbReference type="SMART" id="SM00903"/>
    </source>
</evidence>
<gene>
    <name evidence="6" type="ORF">SAMN02745247_00835</name>
</gene>